<feature type="non-terminal residue" evidence="7">
    <location>
        <position position="1"/>
    </location>
</feature>
<dbReference type="InterPro" id="IPR015915">
    <property type="entry name" value="Kelch-typ_b-propeller"/>
</dbReference>
<evidence type="ECO:0000256" key="3">
    <source>
        <dbReference type="ARBA" id="ARBA00023004"/>
    </source>
</evidence>
<evidence type="ECO:0000256" key="4">
    <source>
        <dbReference type="SAM" id="MobiDB-lite"/>
    </source>
</evidence>
<dbReference type="GO" id="GO:0019760">
    <property type="term" value="P:glucosinolate metabolic process"/>
    <property type="evidence" value="ECO:0007669"/>
    <property type="project" value="UniProtKB-ARBA"/>
</dbReference>
<name>A0A9N9FI58_9GLOM</name>
<evidence type="ECO:0000256" key="5">
    <source>
        <dbReference type="SAM" id="Phobius"/>
    </source>
</evidence>
<sequence length="438" mass="48053">MVQTKPGWIYGYFFVVTILIICINGDSSVPRYDHGAVLIGNKLYVYGGRNLNNVSLNELLILDVTQSFNLSIPPWSLGPQTGPHIYKHGVSVGGPKSDRMMFLGGITIDPFGSLFYYDTVSSLFVKSNTTQPARSSDIAVTQENSNGLVYAFGGVDSTGATLTGLTIVNSSQDTVTTLQSSNQPPGRVGHTATLLNENIYLIGGVTNNNLEAMTNIYVFNTVLNTWKLLNAANINVPYGRRSHRAVGTPDGKIIIYGGANMDFSEVKQSSLMEICLAWKTQYVPKNLGSTDTANPSLTPGTLSASWNVPLIVGVVCGVVGLIIIAALIFFFIKKKKKDPEDELFEKNQNQLPPTIDDSLTGPRPLTEFVDAGKKPRVRFIWGNDRDDNMENSEDLFRYNQDDSFKYDPFRSSGSDAATLTMDERESWNSTPSNLKPMN</sequence>
<keyword evidence="8" id="KW-1185">Reference proteome</keyword>
<accession>A0A9N9FI58</accession>
<protein>
    <submittedName>
        <fullName evidence="7">6343_t:CDS:1</fullName>
    </submittedName>
</protein>
<comment type="caution">
    <text evidence="7">The sequence shown here is derived from an EMBL/GenBank/DDBJ whole genome shotgun (WGS) entry which is preliminary data.</text>
</comment>
<reference evidence="7" key="1">
    <citation type="submission" date="2021-06" db="EMBL/GenBank/DDBJ databases">
        <authorList>
            <person name="Kallberg Y."/>
            <person name="Tangrot J."/>
            <person name="Rosling A."/>
        </authorList>
    </citation>
    <scope>NUCLEOTIDE SEQUENCE</scope>
    <source>
        <strain evidence="7">CL551</strain>
    </source>
</reference>
<evidence type="ECO:0000256" key="2">
    <source>
        <dbReference type="ARBA" id="ARBA00022737"/>
    </source>
</evidence>
<feature type="region of interest" description="Disordered" evidence="4">
    <location>
        <begin position="408"/>
        <end position="438"/>
    </location>
</feature>
<dbReference type="Proteomes" id="UP000789342">
    <property type="component" value="Unassembled WGS sequence"/>
</dbReference>
<dbReference type="Gene3D" id="2.120.10.80">
    <property type="entry name" value="Kelch-type beta propeller"/>
    <property type="match status" value="2"/>
</dbReference>
<keyword evidence="5" id="KW-1133">Transmembrane helix</keyword>
<keyword evidence="5" id="KW-0472">Membrane</keyword>
<evidence type="ECO:0000259" key="6">
    <source>
        <dbReference type="Pfam" id="PF24981"/>
    </source>
</evidence>
<evidence type="ECO:0000256" key="1">
    <source>
        <dbReference type="ARBA" id="ARBA00022441"/>
    </source>
</evidence>
<evidence type="ECO:0000313" key="8">
    <source>
        <dbReference type="Proteomes" id="UP000789342"/>
    </source>
</evidence>
<dbReference type="InterPro" id="IPR056737">
    <property type="entry name" value="Beta-prop_ATRN-MKLN-like"/>
</dbReference>
<keyword evidence="1" id="KW-0880">Kelch repeat</keyword>
<dbReference type="PANTHER" id="PTHR47435:SF4">
    <property type="entry name" value="KELCH REPEAT PROTEIN (AFU_ORTHOLOGUE AFUA_5G12780)"/>
    <property type="match status" value="1"/>
</dbReference>
<dbReference type="AlphaFoldDB" id="A0A9N9FI58"/>
<feature type="compositionally biased region" description="Polar residues" evidence="4">
    <location>
        <begin position="427"/>
        <end position="438"/>
    </location>
</feature>
<dbReference type="EMBL" id="CAJVPV010002788">
    <property type="protein sequence ID" value="CAG8535806.1"/>
    <property type="molecule type" value="Genomic_DNA"/>
</dbReference>
<proteinExistence type="predicted"/>
<feature type="transmembrane region" description="Helical" evidence="5">
    <location>
        <begin position="7"/>
        <end position="26"/>
    </location>
</feature>
<keyword evidence="2" id="KW-0677">Repeat</keyword>
<keyword evidence="3" id="KW-0408">Iron</keyword>
<gene>
    <name evidence="7" type="ORF">AMORRO_LOCUS4887</name>
</gene>
<organism evidence="7 8">
    <name type="scientific">Acaulospora morrowiae</name>
    <dbReference type="NCBI Taxonomy" id="94023"/>
    <lineage>
        <taxon>Eukaryota</taxon>
        <taxon>Fungi</taxon>
        <taxon>Fungi incertae sedis</taxon>
        <taxon>Mucoromycota</taxon>
        <taxon>Glomeromycotina</taxon>
        <taxon>Glomeromycetes</taxon>
        <taxon>Diversisporales</taxon>
        <taxon>Acaulosporaceae</taxon>
        <taxon>Acaulospora</taxon>
    </lineage>
</organism>
<dbReference type="OrthoDB" id="432528at2759"/>
<dbReference type="Pfam" id="PF24981">
    <property type="entry name" value="Beta-prop_ATRN-LZTR1"/>
    <property type="match status" value="1"/>
</dbReference>
<dbReference type="PANTHER" id="PTHR47435">
    <property type="entry name" value="KELCH REPEAT PROTEIN (AFU_ORTHOLOGUE AFUA_5G12780)"/>
    <property type="match status" value="1"/>
</dbReference>
<keyword evidence="5" id="KW-0812">Transmembrane</keyword>
<dbReference type="SUPFAM" id="SSF117281">
    <property type="entry name" value="Kelch motif"/>
    <property type="match status" value="1"/>
</dbReference>
<feature type="domain" description="Attractin/MKLN-like beta-propeller" evidence="6">
    <location>
        <begin position="26"/>
        <end position="260"/>
    </location>
</feature>
<evidence type="ECO:0000313" key="7">
    <source>
        <dbReference type="EMBL" id="CAG8535806.1"/>
    </source>
</evidence>
<feature type="region of interest" description="Disordered" evidence="4">
    <location>
        <begin position="345"/>
        <end position="364"/>
    </location>
</feature>
<feature type="transmembrane region" description="Helical" evidence="5">
    <location>
        <begin position="306"/>
        <end position="332"/>
    </location>
</feature>